<evidence type="ECO:0000256" key="2">
    <source>
        <dbReference type="SAM" id="SignalP"/>
    </source>
</evidence>
<feature type="region of interest" description="Disordered" evidence="1">
    <location>
        <begin position="63"/>
        <end position="85"/>
    </location>
</feature>
<feature type="signal peptide" evidence="2">
    <location>
        <begin position="1"/>
        <end position="21"/>
    </location>
</feature>
<keyword evidence="2" id="KW-0732">Signal</keyword>
<accession>A0A1B9IMQ3</accession>
<dbReference type="AlphaFoldDB" id="A0A1B9IMQ3"/>
<protein>
    <submittedName>
        <fullName evidence="3">Uncharacterized protein</fullName>
    </submittedName>
</protein>
<feature type="chain" id="PRO_5008628758" evidence="2">
    <location>
        <begin position="22"/>
        <end position="110"/>
    </location>
</feature>
<reference evidence="3 4" key="1">
    <citation type="submission" date="2013-07" db="EMBL/GenBank/DDBJ databases">
        <title>The Genome Sequence of Kwoniella mangroviensis CBS10435.</title>
        <authorList>
            <consortium name="The Broad Institute Genome Sequencing Platform"/>
            <person name="Cuomo C."/>
            <person name="Litvintseva A."/>
            <person name="Chen Y."/>
            <person name="Heitman J."/>
            <person name="Sun S."/>
            <person name="Springer D."/>
            <person name="Dromer F."/>
            <person name="Young S.K."/>
            <person name="Zeng Q."/>
            <person name="Gargeya S."/>
            <person name="Fitzgerald M."/>
            <person name="Abouelleil A."/>
            <person name="Alvarado L."/>
            <person name="Berlin A.M."/>
            <person name="Chapman S.B."/>
            <person name="Dewar J."/>
            <person name="Goldberg J."/>
            <person name="Griggs A."/>
            <person name="Gujja S."/>
            <person name="Hansen M."/>
            <person name="Howarth C."/>
            <person name="Imamovic A."/>
            <person name="Larimer J."/>
            <person name="McCowan C."/>
            <person name="Murphy C."/>
            <person name="Pearson M."/>
            <person name="Priest M."/>
            <person name="Roberts A."/>
            <person name="Saif S."/>
            <person name="Shea T."/>
            <person name="Sykes S."/>
            <person name="Wortman J."/>
            <person name="Nusbaum C."/>
            <person name="Birren B."/>
        </authorList>
    </citation>
    <scope>NUCLEOTIDE SEQUENCE [LARGE SCALE GENOMIC DNA]</scope>
    <source>
        <strain evidence="3 4">CBS 10435</strain>
    </source>
</reference>
<organism evidence="3 4">
    <name type="scientific">Kwoniella mangroviensis CBS 10435</name>
    <dbReference type="NCBI Taxonomy" id="1331196"/>
    <lineage>
        <taxon>Eukaryota</taxon>
        <taxon>Fungi</taxon>
        <taxon>Dikarya</taxon>
        <taxon>Basidiomycota</taxon>
        <taxon>Agaricomycotina</taxon>
        <taxon>Tremellomycetes</taxon>
        <taxon>Tremellales</taxon>
        <taxon>Cryptococcaceae</taxon>
        <taxon>Kwoniella</taxon>
    </lineage>
</organism>
<evidence type="ECO:0000313" key="3">
    <source>
        <dbReference type="EMBL" id="OCF56644.1"/>
    </source>
</evidence>
<dbReference type="EMBL" id="KI669464">
    <property type="protein sequence ID" value="OCF56644.1"/>
    <property type="molecule type" value="Genomic_DNA"/>
</dbReference>
<gene>
    <name evidence="3" type="ORF">L486_05498</name>
</gene>
<dbReference type="Proteomes" id="UP000092583">
    <property type="component" value="Unassembled WGS sequence"/>
</dbReference>
<reference evidence="4" key="2">
    <citation type="submission" date="2013-12" db="EMBL/GenBank/DDBJ databases">
        <title>Evolution of pathogenesis and genome organization in the Tremellales.</title>
        <authorList>
            <person name="Cuomo C."/>
            <person name="Litvintseva A."/>
            <person name="Heitman J."/>
            <person name="Chen Y."/>
            <person name="Sun S."/>
            <person name="Springer D."/>
            <person name="Dromer F."/>
            <person name="Young S."/>
            <person name="Zeng Q."/>
            <person name="Chapman S."/>
            <person name="Gujja S."/>
            <person name="Saif S."/>
            <person name="Birren B."/>
        </authorList>
    </citation>
    <scope>NUCLEOTIDE SEQUENCE [LARGE SCALE GENOMIC DNA]</scope>
    <source>
        <strain evidence="4">CBS 10435</strain>
    </source>
</reference>
<name>A0A1B9IMQ3_9TREE</name>
<evidence type="ECO:0000256" key="1">
    <source>
        <dbReference type="SAM" id="MobiDB-lite"/>
    </source>
</evidence>
<dbReference type="OrthoDB" id="10508012at2759"/>
<feature type="compositionally biased region" description="Basic and acidic residues" evidence="1">
    <location>
        <begin position="71"/>
        <end position="83"/>
    </location>
</feature>
<keyword evidence="4" id="KW-1185">Reference proteome</keyword>
<evidence type="ECO:0000313" key="4">
    <source>
        <dbReference type="Proteomes" id="UP000092583"/>
    </source>
</evidence>
<sequence>MLTNPYVLTILSLFSLTLVSGLSLPQRPGMISSREYPVRASRPRQVYIAEEEVQGRYIPTRTFDPSSIKRRNADDDNFDHYEKDEDENDDLILQLSDKNKRGVIPKIVEL</sequence>
<proteinExistence type="predicted"/>